<gene>
    <name evidence="5" type="ORF">H8J70_09780</name>
</gene>
<keyword evidence="1" id="KW-0805">Transcription regulation</keyword>
<dbReference type="SUPFAM" id="SSF46785">
    <property type="entry name" value="Winged helix' DNA-binding domain"/>
    <property type="match status" value="1"/>
</dbReference>
<sequence length="255" mass="28599">MLAAERRQYILNELYKNKAVAINELAEELGVTTMTIRRDLHLLESQGLLEKSHGGAVLAESLVKEATYRNRKLAHVEEKQHIAKTALSFIESSMSVYIDAGTTTYELAELMAQQHWEDLTVVTNDLSISQILSPVRGIDTIMVGGHVDRESNSTGGVLAINMVQCMHFDLCLLGTQAITKDWRIMTANADKVDVKRACIHAADQVVLLADHSKFHKHKLYYIAGLDEINVLVSDYKTTEDEFRKLQELGVDYVLV</sequence>
<dbReference type="PANTHER" id="PTHR30363:SF46">
    <property type="entry name" value="LYSR FAMILY TRANSCRIPTIONAL REGULATOR"/>
    <property type="match status" value="1"/>
</dbReference>
<dbReference type="Gene3D" id="1.10.10.10">
    <property type="entry name" value="Winged helix-like DNA-binding domain superfamily/Winged helix DNA-binding domain"/>
    <property type="match status" value="1"/>
</dbReference>
<keyword evidence="2" id="KW-0238">DNA-binding</keyword>
<dbReference type="InterPro" id="IPR001034">
    <property type="entry name" value="DeoR_HTH"/>
</dbReference>
<dbReference type="InterPro" id="IPR050313">
    <property type="entry name" value="Carb_Metab_HTH_regulators"/>
</dbReference>
<evidence type="ECO:0000256" key="1">
    <source>
        <dbReference type="ARBA" id="ARBA00023015"/>
    </source>
</evidence>
<dbReference type="Proteomes" id="UP000606870">
    <property type="component" value="Unassembled WGS sequence"/>
</dbReference>
<evidence type="ECO:0000259" key="4">
    <source>
        <dbReference type="PROSITE" id="PS51000"/>
    </source>
</evidence>
<reference evidence="5 6" key="1">
    <citation type="submission" date="2020-08" db="EMBL/GenBank/DDBJ databases">
        <authorList>
            <person name="Liu C."/>
            <person name="Sun Q."/>
        </authorList>
    </citation>
    <scope>NUCLEOTIDE SEQUENCE [LARGE SCALE GENOMIC DNA]</scope>
    <source>
        <strain evidence="5 6">NSJ-59</strain>
    </source>
</reference>
<dbReference type="InterPro" id="IPR036390">
    <property type="entry name" value="WH_DNA-bd_sf"/>
</dbReference>
<proteinExistence type="predicted"/>
<dbReference type="PRINTS" id="PR00037">
    <property type="entry name" value="HTHLACR"/>
</dbReference>
<dbReference type="SUPFAM" id="SSF100950">
    <property type="entry name" value="NagB/RpiA/CoA transferase-like"/>
    <property type="match status" value="1"/>
</dbReference>
<dbReference type="InterPro" id="IPR014036">
    <property type="entry name" value="DeoR-like_C"/>
</dbReference>
<dbReference type="PROSITE" id="PS51000">
    <property type="entry name" value="HTH_DEOR_2"/>
    <property type="match status" value="1"/>
</dbReference>
<dbReference type="InterPro" id="IPR018356">
    <property type="entry name" value="Tscrpt_reg_HTH_DeoR_CS"/>
</dbReference>
<dbReference type="PANTHER" id="PTHR30363">
    <property type="entry name" value="HTH-TYPE TRANSCRIPTIONAL REGULATOR SRLR-RELATED"/>
    <property type="match status" value="1"/>
</dbReference>
<protein>
    <submittedName>
        <fullName evidence="5">DeoR/GlpR transcriptional regulator</fullName>
    </submittedName>
</protein>
<dbReference type="Gene3D" id="3.40.50.1360">
    <property type="match status" value="1"/>
</dbReference>
<dbReference type="InterPro" id="IPR036388">
    <property type="entry name" value="WH-like_DNA-bd_sf"/>
</dbReference>
<dbReference type="SMART" id="SM01134">
    <property type="entry name" value="DeoRC"/>
    <property type="match status" value="1"/>
</dbReference>
<dbReference type="Pfam" id="PF08220">
    <property type="entry name" value="HTH_DeoR"/>
    <property type="match status" value="1"/>
</dbReference>
<accession>A0ABR6VJS3</accession>
<dbReference type="PROSITE" id="PS00894">
    <property type="entry name" value="HTH_DEOR_1"/>
    <property type="match status" value="1"/>
</dbReference>
<evidence type="ECO:0000313" key="6">
    <source>
        <dbReference type="Proteomes" id="UP000606870"/>
    </source>
</evidence>
<dbReference type="RefSeq" id="WP_186503998.1">
    <property type="nucleotide sequence ID" value="NZ_JACOGK010000030.1"/>
</dbReference>
<organism evidence="5 6">
    <name type="scientific">Megasphaera hominis</name>
    <dbReference type="NCBI Taxonomy" id="159836"/>
    <lineage>
        <taxon>Bacteria</taxon>
        <taxon>Bacillati</taxon>
        <taxon>Bacillota</taxon>
        <taxon>Negativicutes</taxon>
        <taxon>Veillonellales</taxon>
        <taxon>Veillonellaceae</taxon>
        <taxon>Megasphaera</taxon>
    </lineage>
</organism>
<dbReference type="EMBL" id="JACOGK010000030">
    <property type="protein sequence ID" value="MBC3537541.1"/>
    <property type="molecule type" value="Genomic_DNA"/>
</dbReference>
<keyword evidence="6" id="KW-1185">Reference proteome</keyword>
<comment type="caution">
    <text evidence="5">The sequence shown here is derived from an EMBL/GenBank/DDBJ whole genome shotgun (WGS) entry which is preliminary data.</text>
</comment>
<keyword evidence="3" id="KW-0804">Transcription</keyword>
<evidence type="ECO:0000256" key="2">
    <source>
        <dbReference type="ARBA" id="ARBA00023125"/>
    </source>
</evidence>
<feature type="domain" description="HTH deoR-type" evidence="4">
    <location>
        <begin position="3"/>
        <end position="58"/>
    </location>
</feature>
<dbReference type="Pfam" id="PF00455">
    <property type="entry name" value="DeoRC"/>
    <property type="match status" value="1"/>
</dbReference>
<evidence type="ECO:0000256" key="3">
    <source>
        <dbReference type="ARBA" id="ARBA00023163"/>
    </source>
</evidence>
<dbReference type="SMART" id="SM00420">
    <property type="entry name" value="HTH_DEOR"/>
    <property type="match status" value="1"/>
</dbReference>
<evidence type="ECO:0000313" key="5">
    <source>
        <dbReference type="EMBL" id="MBC3537541.1"/>
    </source>
</evidence>
<dbReference type="InterPro" id="IPR037171">
    <property type="entry name" value="NagB/RpiA_transferase-like"/>
</dbReference>
<name>A0ABR6VJS3_9FIRM</name>